<comment type="caution">
    <text evidence="1">The sequence shown here is derived from an EMBL/GenBank/DDBJ whole genome shotgun (WGS) entry which is preliminary data.</text>
</comment>
<dbReference type="Proteomes" id="UP001162131">
    <property type="component" value="Unassembled WGS sequence"/>
</dbReference>
<evidence type="ECO:0000313" key="1">
    <source>
        <dbReference type="EMBL" id="CAG9315756.1"/>
    </source>
</evidence>
<reference evidence="1" key="1">
    <citation type="submission" date="2021-09" db="EMBL/GenBank/DDBJ databases">
        <authorList>
            <consortium name="AG Swart"/>
            <person name="Singh M."/>
            <person name="Singh A."/>
            <person name="Seah K."/>
            <person name="Emmerich C."/>
        </authorList>
    </citation>
    <scope>NUCLEOTIDE SEQUENCE</scope>
    <source>
        <strain evidence="1">ATCC30299</strain>
    </source>
</reference>
<proteinExistence type="predicted"/>
<evidence type="ECO:0000313" key="2">
    <source>
        <dbReference type="Proteomes" id="UP001162131"/>
    </source>
</evidence>
<evidence type="ECO:0008006" key="3">
    <source>
        <dbReference type="Google" id="ProtNLM"/>
    </source>
</evidence>
<dbReference type="EMBL" id="CAJZBQ010000014">
    <property type="protein sequence ID" value="CAG9315756.1"/>
    <property type="molecule type" value="Genomic_DNA"/>
</dbReference>
<gene>
    <name evidence="1" type="ORF">BSTOLATCC_MIC14506</name>
</gene>
<dbReference type="AlphaFoldDB" id="A0AAU9IPT3"/>
<protein>
    <recommendedName>
        <fullName evidence="3">Translocon at the inner envelope membrane of chloroplasts 214</fullName>
    </recommendedName>
</protein>
<sequence>MKGKEGFNFTFFEWENKGVFENRNIIVKHRKGPLLSEREVLRPIHNNFEENSKLKSRPFTQRNYRMKSIDKPDFLDNLVSSSNRNEMIPRSKSFINSKIEQSIFRHLKMHPKIAKSGKLPQILRNVNRSDWTLDQNLPIIGRKFKRL</sequence>
<name>A0AAU9IPT3_9CILI</name>
<accession>A0AAU9IPT3</accession>
<organism evidence="1 2">
    <name type="scientific">Blepharisma stoltei</name>
    <dbReference type="NCBI Taxonomy" id="1481888"/>
    <lineage>
        <taxon>Eukaryota</taxon>
        <taxon>Sar</taxon>
        <taxon>Alveolata</taxon>
        <taxon>Ciliophora</taxon>
        <taxon>Postciliodesmatophora</taxon>
        <taxon>Heterotrichea</taxon>
        <taxon>Heterotrichida</taxon>
        <taxon>Blepharismidae</taxon>
        <taxon>Blepharisma</taxon>
    </lineage>
</organism>
<keyword evidence="2" id="KW-1185">Reference proteome</keyword>